<dbReference type="OrthoDB" id="1229368at2"/>
<keyword evidence="3" id="KW-0614">Plasmid</keyword>
<organism evidence="3 4">
    <name type="scientific">Chryseobacterium panacisoli</name>
    <dbReference type="NCBI Taxonomy" id="1807141"/>
    <lineage>
        <taxon>Bacteria</taxon>
        <taxon>Pseudomonadati</taxon>
        <taxon>Bacteroidota</taxon>
        <taxon>Flavobacteriia</taxon>
        <taxon>Flavobacteriales</taxon>
        <taxon>Weeksellaceae</taxon>
        <taxon>Chryseobacterium group</taxon>
        <taxon>Chryseobacterium</taxon>
    </lineage>
</organism>
<evidence type="ECO:0000256" key="1">
    <source>
        <dbReference type="ARBA" id="ARBA00022729"/>
    </source>
</evidence>
<evidence type="ECO:0000313" key="3">
    <source>
        <dbReference type="EMBL" id="TZF98627.1"/>
    </source>
</evidence>
<dbReference type="EMBL" id="VTRU01000001">
    <property type="protein sequence ID" value="TZF98627.1"/>
    <property type="molecule type" value="Genomic_DNA"/>
</dbReference>
<evidence type="ECO:0000313" key="4">
    <source>
        <dbReference type="Proteomes" id="UP000323884"/>
    </source>
</evidence>
<dbReference type="AlphaFoldDB" id="A0A5D8ZVR2"/>
<comment type="caution">
    <text evidence="3">The sequence shown here is derived from an EMBL/GenBank/DDBJ whole genome shotgun (WGS) entry which is preliminary data.</text>
</comment>
<feature type="domain" description="Secretion system C-terminal sorting" evidence="2">
    <location>
        <begin position="222"/>
        <end position="298"/>
    </location>
</feature>
<dbReference type="NCBIfam" id="TIGR04183">
    <property type="entry name" value="Por_Secre_tail"/>
    <property type="match status" value="1"/>
</dbReference>
<name>A0A5D8ZVR2_9FLAO</name>
<protein>
    <submittedName>
        <fullName evidence="3">T9SS type A sorting domain-containing protein</fullName>
    </submittedName>
</protein>
<geneLocation type="plasmid" evidence="3">
    <name>unnamed1</name>
</geneLocation>
<dbReference type="Pfam" id="PF18962">
    <property type="entry name" value="Por_Secre_tail"/>
    <property type="match status" value="1"/>
</dbReference>
<keyword evidence="4" id="KW-1185">Reference proteome</keyword>
<dbReference type="InterPro" id="IPR026444">
    <property type="entry name" value="Secre_tail"/>
</dbReference>
<proteinExistence type="predicted"/>
<sequence>MKTKEYEFIKRHFVLLDSTKGNLCSGIPQRCFKKVNRLLLCSVLITAFSSQFRAQTRASEPVNEKPYPADQVISLYGKERSSFSSDIQRRSSNTVPIELRSKEIKEVLTGQDYFPADLFLNEGVKAPSGHNPQVRHYDNQNVIFDGQKHENIRVDEIIDQYTLKNADIDYSYDNAYYLFRDASGNTIATVYYIDRTVGFLKSEYKVVSKGKSVVTFPLLVAPNPAKNVINITYQVEKESQASLQIIDINGRTADTVFIDKQIKSGRHTVQHNINLPAGNYLIKFNAQGQAPVTQKIIVQ</sequence>
<reference evidence="3 4" key="1">
    <citation type="submission" date="2019-08" db="EMBL/GenBank/DDBJ databases">
        <title>Draft genome sequence of Chryseobacterium sp. Gsoil 183.</title>
        <authorList>
            <person name="Im W.-T."/>
        </authorList>
    </citation>
    <scope>NUCLEOTIDE SEQUENCE [LARGE SCALE GENOMIC DNA]</scope>
    <source>
        <strain evidence="3 4">Gsoil 183</strain>
        <plasmid evidence="3">unnamed1</plasmid>
    </source>
</reference>
<dbReference type="RefSeq" id="WP_149385800.1">
    <property type="nucleotide sequence ID" value="NZ_VTRU01000001.1"/>
</dbReference>
<gene>
    <name evidence="3" type="ORF">FW781_01485</name>
</gene>
<evidence type="ECO:0000259" key="2">
    <source>
        <dbReference type="Pfam" id="PF18962"/>
    </source>
</evidence>
<keyword evidence="1" id="KW-0732">Signal</keyword>
<dbReference type="Proteomes" id="UP000323884">
    <property type="component" value="Unassembled WGS sequence"/>
</dbReference>
<accession>A0A5D8ZVR2</accession>